<keyword evidence="2" id="KW-1185">Reference proteome</keyword>
<gene>
    <name evidence="1" type="ORF">BJB45_18920</name>
</gene>
<proteinExistence type="predicted"/>
<dbReference type="AlphaFoldDB" id="W1NAX8"/>
<sequence length="49" mass="5038">MHLEQRTGGVVLIGLAASVEALLLDQVAATVIAEAPTVAILVGQVSWLL</sequence>
<reference evidence="1 2" key="1">
    <citation type="submission" date="2013-08" db="EMBL/GenBank/DDBJ databases">
        <title>draft genome of Halomonas huanghegensis, strain BJGMM-B45T.</title>
        <authorList>
            <person name="Miao C."/>
            <person name="Wan Y."/>
            <person name="Jin W."/>
        </authorList>
    </citation>
    <scope>NUCLEOTIDE SEQUENCE [LARGE SCALE GENOMIC DNA]</scope>
    <source>
        <strain evidence="1 2">BJGMM-B45</strain>
    </source>
</reference>
<evidence type="ECO:0000313" key="2">
    <source>
        <dbReference type="Proteomes" id="UP000019113"/>
    </source>
</evidence>
<organism evidence="1 2">
    <name type="scientific">Halomonas huangheensis</name>
    <dbReference type="NCBI Taxonomy" id="1178482"/>
    <lineage>
        <taxon>Bacteria</taxon>
        <taxon>Pseudomonadati</taxon>
        <taxon>Pseudomonadota</taxon>
        <taxon>Gammaproteobacteria</taxon>
        <taxon>Oceanospirillales</taxon>
        <taxon>Halomonadaceae</taxon>
        <taxon>Halomonas</taxon>
    </lineage>
</organism>
<name>W1NAX8_9GAMM</name>
<dbReference type="PATRIC" id="fig|1178482.3.peg.769"/>
<accession>W1NAX8</accession>
<dbReference type="Proteomes" id="UP000019113">
    <property type="component" value="Unassembled WGS sequence"/>
</dbReference>
<evidence type="ECO:0000313" key="1">
    <source>
        <dbReference type="EMBL" id="ERL52653.1"/>
    </source>
</evidence>
<dbReference type="EMBL" id="AVBC01000016">
    <property type="protein sequence ID" value="ERL52653.1"/>
    <property type="molecule type" value="Genomic_DNA"/>
</dbReference>
<comment type="caution">
    <text evidence="1">The sequence shown here is derived from an EMBL/GenBank/DDBJ whole genome shotgun (WGS) entry which is preliminary data.</text>
</comment>
<protein>
    <submittedName>
        <fullName evidence="1">Uncharacterized protein</fullName>
    </submittedName>
</protein>